<accession>A0ABU1T2T9</accession>
<protein>
    <recommendedName>
        <fullName evidence="12">Anaerobic sulfatase maturase</fullName>
    </recommendedName>
</protein>
<evidence type="ECO:0000256" key="7">
    <source>
        <dbReference type="ARBA" id="ARBA00023601"/>
    </source>
</evidence>
<evidence type="ECO:0000256" key="2">
    <source>
        <dbReference type="ARBA" id="ARBA00022485"/>
    </source>
</evidence>
<evidence type="ECO:0000259" key="8">
    <source>
        <dbReference type="Pfam" id="PF04055"/>
    </source>
</evidence>
<organism evidence="10 11">
    <name type="scientific">Arcanobacterium hippocoleae</name>
    <dbReference type="NCBI Taxonomy" id="149017"/>
    <lineage>
        <taxon>Bacteria</taxon>
        <taxon>Bacillati</taxon>
        <taxon>Actinomycetota</taxon>
        <taxon>Actinomycetes</taxon>
        <taxon>Actinomycetales</taxon>
        <taxon>Actinomycetaceae</taxon>
        <taxon>Arcanobacterium</taxon>
    </lineage>
</organism>
<evidence type="ECO:0000256" key="6">
    <source>
        <dbReference type="ARBA" id="ARBA00023014"/>
    </source>
</evidence>
<evidence type="ECO:0000256" key="3">
    <source>
        <dbReference type="ARBA" id="ARBA00022691"/>
    </source>
</evidence>
<evidence type="ECO:0008006" key="12">
    <source>
        <dbReference type="Google" id="ProtNLM"/>
    </source>
</evidence>
<evidence type="ECO:0000256" key="4">
    <source>
        <dbReference type="ARBA" id="ARBA00022723"/>
    </source>
</evidence>
<proteinExistence type="inferred from homology"/>
<evidence type="ECO:0000256" key="5">
    <source>
        <dbReference type="ARBA" id="ARBA00023004"/>
    </source>
</evidence>
<dbReference type="EMBL" id="JAVDUJ010000001">
    <property type="protein sequence ID" value="MDR6939681.1"/>
    <property type="molecule type" value="Genomic_DNA"/>
</dbReference>
<evidence type="ECO:0000256" key="1">
    <source>
        <dbReference type="ARBA" id="ARBA00001966"/>
    </source>
</evidence>
<dbReference type="InterPro" id="IPR023867">
    <property type="entry name" value="Sulphatase_maturase_rSAM"/>
</dbReference>
<dbReference type="PANTHER" id="PTHR43273">
    <property type="entry name" value="ANAEROBIC SULFATASE-MATURATING ENZYME HOMOLOG ASLB-RELATED"/>
    <property type="match status" value="1"/>
</dbReference>
<comment type="caution">
    <text evidence="10">The sequence shown here is derived from an EMBL/GenBank/DDBJ whole genome shotgun (WGS) entry which is preliminary data.</text>
</comment>
<dbReference type="InterPro" id="IPR058240">
    <property type="entry name" value="rSAM_sf"/>
</dbReference>
<keyword evidence="6" id="KW-0411">Iron-sulfur</keyword>
<dbReference type="SUPFAM" id="SSF102114">
    <property type="entry name" value="Radical SAM enzymes"/>
    <property type="match status" value="1"/>
</dbReference>
<dbReference type="InterPro" id="IPR007197">
    <property type="entry name" value="rSAM"/>
</dbReference>
<feature type="domain" description="Radical SAM core" evidence="8">
    <location>
        <begin position="8"/>
        <end position="142"/>
    </location>
</feature>
<dbReference type="Pfam" id="PF13186">
    <property type="entry name" value="SPASM"/>
    <property type="match status" value="1"/>
</dbReference>
<reference evidence="10 11" key="1">
    <citation type="submission" date="2023-07" db="EMBL/GenBank/DDBJ databases">
        <title>Sequencing the genomes of 1000 actinobacteria strains.</title>
        <authorList>
            <person name="Klenk H.-P."/>
        </authorList>
    </citation>
    <scope>NUCLEOTIDE SEQUENCE [LARGE SCALE GENOMIC DNA]</scope>
    <source>
        <strain evidence="10 11">DSM 15539</strain>
    </source>
</reference>
<keyword evidence="3" id="KW-0949">S-adenosyl-L-methionine</keyword>
<keyword evidence="4" id="KW-0479">Metal-binding</keyword>
<evidence type="ECO:0000259" key="9">
    <source>
        <dbReference type="Pfam" id="PF13186"/>
    </source>
</evidence>
<dbReference type="NCBIfam" id="TIGR03942">
    <property type="entry name" value="sulfatase_rSAM"/>
    <property type="match status" value="1"/>
</dbReference>
<dbReference type="InterPro" id="IPR013785">
    <property type="entry name" value="Aldolase_TIM"/>
</dbReference>
<dbReference type="PANTHER" id="PTHR43273:SF3">
    <property type="entry name" value="ANAEROBIC SULFATASE-MATURATING ENZYME HOMOLOG ASLB-RELATED"/>
    <property type="match status" value="1"/>
</dbReference>
<name>A0ABU1T2T9_9ACTO</name>
<dbReference type="NCBIfam" id="TIGR04085">
    <property type="entry name" value="rSAM_more_4Fe4S"/>
    <property type="match status" value="1"/>
</dbReference>
<dbReference type="CDD" id="cd01335">
    <property type="entry name" value="Radical_SAM"/>
    <property type="match status" value="1"/>
</dbReference>
<keyword evidence="5" id="KW-0408">Iron</keyword>
<sequence>MSTATLRVYIQEFLAAHPDGPVTLLWQGGEPTLRGLDFFRCAVDYAKQFARPEQQVSHAIQTNGTLINAEWAEFFRENNFLVGISMDGPANIHDSYRVNRAGRGTHKQVLRGWEILQSAGVETNILCTVHAANQDHPREVYEYFRDVLGARFLQFIPIVERVERKDLAKAEAGWGHGAQLMYQQHGDAVTSRSVNPLRYGKFLREIFDIWVKRDVGTVFVQDFDAALAAVFGTYSVCVHAPGCGNNFAMEFNGDVYACDHWVEPEWKLGNVYRSGFAELAAGQKMQTFQKKKLQQIAEKCRSCDVARFCWGGCPKDRFVGGSFREGNAENYLCAGYQDFYRHIRADVLQMARLVAAGREASEIMKMNLSQESD</sequence>
<keyword evidence="11" id="KW-1185">Reference proteome</keyword>
<dbReference type="Pfam" id="PF04055">
    <property type="entry name" value="Radical_SAM"/>
    <property type="match status" value="1"/>
</dbReference>
<feature type="domain" description="4Fe4S-binding SPASM" evidence="9">
    <location>
        <begin position="245"/>
        <end position="304"/>
    </location>
</feature>
<dbReference type="Gene3D" id="3.20.20.70">
    <property type="entry name" value="Aldolase class I"/>
    <property type="match status" value="1"/>
</dbReference>
<comment type="cofactor">
    <cofactor evidence="1">
        <name>[4Fe-4S] cluster</name>
        <dbReference type="ChEBI" id="CHEBI:49883"/>
    </cofactor>
</comment>
<evidence type="ECO:0000313" key="10">
    <source>
        <dbReference type="EMBL" id="MDR6939681.1"/>
    </source>
</evidence>
<gene>
    <name evidence="10" type="ORF">J2S36_001224</name>
</gene>
<dbReference type="CDD" id="cd21120">
    <property type="entry name" value="SPASM_anSME"/>
    <property type="match status" value="1"/>
</dbReference>
<evidence type="ECO:0000313" key="11">
    <source>
        <dbReference type="Proteomes" id="UP001266099"/>
    </source>
</evidence>
<dbReference type="InterPro" id="IPR047207">
    <property type="entry name" value="SPASM_anSME"/>
</dbReference>
<comment type="similarity">
    <text evidence="7">Belongs to the radical SAM superfamily. Anaerobic sulfatase-maturating enzyme family.</text>
</comment>
<dbReference type="Proteomes" id="UP001266099">
    <property type="component" value="Unassembled WGS sequence"/>
</dbReference>
<dbReference type="InterPro" id="IPR023885">
    <property type="entry name" value="4Fe4S-binding_SPASM_dom"/>
</dbReference>
<keyword evidence="2" id="KW-0004">4Fe-4S</keyword>